<evidence type="ECO:0000256" key="1">
    <source>
        <dbReference type="SAM" id="SignalP"/>
    </source>
</evidence>
<accession>A0A8R2H5U8</accession>
<protein>
    <submittedName>
        <fullName evidence="2">Uncharacterized protein</fullName>
    </submittedName>
</protein>
<evidence type="ECO:0000313" key="2">
    <source>
        <dbReference type="EnsemblMetazoa" id="XP_016661186.1"/>
    </source>
</evidence>
<keyword evidence="3" id="KW-1185">Reference proteome</keyword>
<sequence>MNKYTMNLLVFLLITGPGLILSVHAALCDPSIAPCHLGSCMPCNLGKKQPVKQDDCTNPNGCPEVTIVKIEPPASEFKFIPQSPFIKPPTTCIFCFWNMNGFFWYYNK</sequence>
<dbReference type="EnsemblMetazoa" id="XM_016805697.2">
    <property type="protein sequence ID" value="XP_016661186.1"/>
    <property type="gene ID" value="LOC107884157"/>
</dbReference>
<dbReference type="GeneID" id="107884157"/>
<dbReference type="Proteomes" id="UP000007819">
    <property type="component" value="Chromosome X"/>
</dbReference>
<organism evidence="2 3">
    <name type="scientific">Acyrthosiphon pisum</name>
    <name type="common">Pea aphid</name>
    <dbReference type="NCBI Taxonomy" id="7029"/>
    <lineage>
        <taxon>Eukaryota</taxon>
        <taxon>Metazoa</taxon>
        <taxon>Ecdysozoa</taxon>
        <taxon>Arthropoda</taxon>
        <taxon>Hexapoda</taxon>
        <taxon>Insecta</taxon>
        <taxon>Pterygota</taxon>
        <taxon>Neoptera</taxon>
        <taxon>Paraneoptera</taxon>
        <taxon>Hemiptera</taxon>
        <taxon>Sternorrhyncha</taxon>
        <taxon>Aphidomorpha</taxon>
        <taxon>Aphidoidea</taxon>
        <taxon>Aphididae</taxon>
        <taxon>Macrosiphini</taxon>
        <taxon>Acyrthosiphon</taxon>
    </lineage>
</organism>
<reference evidence="2" key="2">
    <citation type="submission" date="2022-06" db="UniProtKB">
        <authorList>
            <consortium name="EnsemblMetazoa"/>
        </authorList>
    </citation>
    <scope>IDENTIFICATION</scope>
</reference>
<name>A0A8R2H5U8_ACYPI</name>
<reference evidence="3" key="1">
    <citation type="submission" date="2010-06" db="EMBL/GenBank/DDBJ databases">
        <authorList>
            <person name="Jiang H."/>
            <person name="Abraham K."/>
            <person name="Ali S."/>
            <person name="Alsbrooks S.L."/>
            <person name="Anim B.N."/>
            <person name="Anosike U.S."/>
            <person name="Attaway T."/>
            <person name="Bandaranaike D.P."/>
            <person name="Battles P.K."/>
            <person name="Bell S.N."/>
            <person name="Bell A.V."/>
            <person name="Beltran B."/>
            <person name="Bickham C."/>
            <person name="Bustamante Y."/>
            <person name="Caleb T."/>
            <person name="Canada A."/>
            <person name="Cardenas V."/>
            <person name="Carter K."/>
            <person name="Chacko J."/>
            <person name="Chandrabose M.N."/>
            <person name="Chavez D."/>
            <person name="Chavez A."/>
            <person name="Chen L."/>
            <person name="Chu H.-S."/>
            <person name="Claassen K.J."/>
            <person name="Cockrell R."/>
            <person name="Collins M."/>
            <person name="Cooper J.A."/>
            <person name="Cree A."/>
            <person name="Curry S.M."/>
            <person name="Da Y."/>
            <person name="Dao M.D."/>
            <person name="Das B."/>
            <person name="Davila M.-L."/>
            <person name="Davy-Carroll L."/>
            <person name="Denson S."/>
            <person name="Dinh H."/>
            <person name="Ebong V.E."/>
            <person name="Edwards J.R."/>
            <person name="Egan A."/>
            <person name="El-Daye J."/>
            <person name="Escobedo L."/>
            <person name="Fernandez S."/>
            <person name="Fernando P.R."/>
            <person name="Flagg N."/>
            <person name="Forbes L.D."/>
            <person name="Fowler R.G."/>
            <person name="Fu Q."/>
            <person name="Gabisi R.A."/>
            <person name="Ganer J."/>
            <person name="Garbino Pronczuk A."/>
            <person name="Garcia R.M."/>
            <person name="Garner T."/>
            <person name="Garrett T.E."/>
            <person name="Gonzalez D.A."/>
            <person name="Hamid H."/>
            <person name="Hawkins E.S."/>
            <person name="Hirani K."/>
            <person name="Hogues M.E."/>
            <person name="Hollins B."/>
            <person name="Hsiao C.-H."/>
            <person name="Jabil R."/>
            <person name="James M.L."/>
            <person name="Jhangiani S.N."/>
            <person name="Johnson B."/>
            <person name="Johnson Q."/>
            <person name="Joshi V."/>
            <person name="Kalu J.B."/>
            <person name="Kam C."/>
            <person name="Kashfia A."/>
            <person name="Keebler J."/>
            <person name="Kisamo H."/>
            <person name="Kovar C.L."/>
            <person name="Lago L.A."/>
            <person name="Lai C.-Y."/>
            <person name="Laidlaw J."/>
            <person name="Lara F."/>
            <person name="Le T.-K."/>
            <person name="Lee S.L."/>
            <person name="Legall F.H."/>
            <person name="Lemon S.J."/>
            <person name="Lewis L.R."/>
            <person name="Li B."/>
            <person name="Liu Y."/>
            <person name="Liu Y.-S."/>
            <person name="Lopez J."/>
            <person name="Lozado R.J."/>
            <person name="Lu J."/>
            <person name="Madu R.C."/>
            <person name="Maheshwari M."/>
            <person name="Maheshwari R."/>
            <person name="Malloy K."/>
            <person name="Martinez E."/>
            <person name="Mathew T."/>
            <person name="Mercado I.C."/>
            <person name="Mercado C."/>
            <person name="Meyer B."/>
            <person name="Montgomery K."/>
            <person name="Morgan M.B."/>
            <person name="Munidasa M."/>
            <person name="Nazareth L.V."/>
            <person name="Nelson J."/>
            <person name="Ng B.M."/>
            <person name="Nguyen N.B."/>
            <person name="Nguyen P.Q."/>
            <person name="Nguyen T."/>
            <person name="Obregon M."/>
            <person name="Okwuonu G.O."/>
            <person name="Onwere C.G."/>
            <person name="Orozco G."/>
            <person name="Parra A."/>
            <person name="Patel S."/>
            <person name="Patil S."/>
            <person name="Perez A."/>
            <person name="Perez Y."/>
            <person name="Pham C."/>
            <person name="Primus E.L."/>
            <person name="Pu L.-L."/>
            <person name="Puazo M."/>
            <person name="Qin X."/>
            <person name="Quiroz J.B."/>
            <person name="Reese J."/>
            <person name="Richards S."/>
            <person name="Rives C.M."/>
            <person name="Robberts R."/>
            <person name="Ruiz S.J."/>
            <person name="Ruiz M.J."/>
            <person name="Santibanez J."/>
            <person name="Schneider B.W."/>
            <person name="Sisson I."/>
            <person name="Smith M."/>
            <person name="Sodergren E."/>
            <person name="Song X.-Z."/>
            <person name="Song B.B."/>
            <person name="Summersgill H."/>
            <person name="Thelus R."/>
            <person name="Thornton R.D."/>
            <person name="Trejos Z.Y."/>
            <person name="Usmani K."/>
            <person name="Vattathil S."/>
            <person name="Villasana D."/>
            <person name="Walker D.L."/>
            <person name="Wang S."/>
            <person name="Wang K."/>
            <person name="White C.S."/>
            <person name="Williams A.C."/>
            <person name="Williamson J."/>
            <person name="Wilson K."/>
            <person name="Woghiren I.O."/>
            <person name="Woodworth J.R."/>
            <person name="Worley K.C."/>
            <person name="Wright R.A."/>
            <person name="Wu W."/>
            <person name="Young L."/>
            <person name="Zhang L."/>
            <person name="Zhang J."/>
            <person name="Zhu Y."/>
            <person name="Muzny D.M."/>
            <person name="Weinstock G."/>
            <person name="Gibbs R.A."/>
        </authorList>
    </citation>
    <scope>NUCLEOTIDE SEQUENCE [LARGE SCALE GENOMIC DNA]</scope>
    <source>
        <strain evidence="3">LSR1</strain>
    </source>
</reference>
<keyword evidence="1" id="KW-0732">Signal</keyword>
<dbReference type="RefSeq" id="XP_016661186.1">
    <property type="nucleotide sequence ID" value="XM_016805697.2"/>
</dbReference>
<feature type="chain" id="PRO_5035901256" evidence="1">
    <location>
        <begin position="26"/>
        <end position="108"/>
    </location>
</feature>
<feature type="signal peptide" evidence="1">
    <location>
        <begin position="1"/>
        <end position="25"/>
    </location>
</feature>
<dbReference type="KEGG" id="api:107884157"/>
<dbReference type="AlphaFoldDB" id="A0A8R2H5U8"/>
<evidence type="ECO:0000313" key="3">
    <source>
        <dbReference type="Proteomes" id="UP000007819"/>
    </source>
</evidence>
<dbReference type="OrthoDB" id="6590051at2759"/>
<proteinExistence type="predicted"/>